<accession>A0AA88YGG1</accession>
<gene>
    <name evidence="2" type="ORF">FSP39_002432</name>
</gene>
<sequence>MTSTHDKLLEAHFFGVETYGKLDVTTPFDVVIEPLDEQKYPEMNKCFIKLFYDSEAEDNLDCLTLDSIKNLYEFKVNKKDRKAITIEAKYKTSVEVPVLCKIQAPLKFDLHVIGESKNVQISKMECSTISVDLDDNKSDSETGQKKTSSCTLNSIKVIKCDRVQAQTVSMTTELGNISATSVYVPQSSFSSDYGDIDLNNCHSNCTVKINQGNLKIGSFEGNLDADLHTGSVDIYMTRPKEVKVTTQSGKPDHQK</sequence>
<protein>
    <recommendedName>
        <fullName evidence="1">DUF4097 domain-containing protein</fullName>
    </recommendedName>
</protein>
<keyword evidence="3" id="KW-1185">Reference proteome</keyword>
<reference evidence="2" key="1">
    <citation type="submission" date="2019-08" db="EMBL/GenBank/DDBJ databases">
        <title>The improved chromosome-level genome for the pearl oyster Pinctada fucata martensii using PacBio sequencing and Hi-C.</title>
        <authorList>
            <person name="Zheng Z."/>
        </authorList>
    </citation>
    <scope>NUCLEOTIDE SEQUENCE</scope>
    <source>
        <strain evidence="2">ZZ-2019</strain>
        <tissue evidence="2">Adductor muscle</tissue>
    </source>
</reference>
<dbReference type="AlphaFoldDB" id="A0AA88YGG1"/>
<dbReference type="Proteomes" id="UP001186944">
    <property type="component" value="Unassembled WGS sequence"/>
</dbReference>
<dbReference type="PANTHER" id="PTHR34094">
    <property type="match status" value="1"/>
</dbReference>
<evidence type="ECO:0000313" key="3">
    <source>
        <dbReference type="Proteomes" id="UP001186944"/>
    </source>
</evidence>
<dbReference type="EMBL" id="VSWD01000005">
    <property type="protein sequence ID" value="KAK3101291.1"/>
    <property type="molecule type" value="Genomic_DNA"/>
</dbReference>
<comment type="caution">
    <text evidence="2">The sequence shown here is derived from an EMBL/GenBank/DDBJ whole genome shotgun (WGS) entry which is preliminary data.</text>
</comment>
<evidence type="ECO:0000313" key="2">
    <source>
        <dbReference type="EMBL" id="KAK3101291.1"/>
    </source>
</evidence>
<feature type="domain" description="DUF4097" evidence="1">
    <location>
        <begin position="89"/>
        <end position="249"/>
    </location>
</feature>
<proteinExistence type="predicted"/>
<dbReference type="InterPro" id="IPR025164">
    <property type="entry name" value="Toastrack_DUF4097"/>
</dbReference>
<name>A0AA88YGG1_PINIB</name>
<evidence type="ECO:0000259" key="1">
    <source>
        <dbReference type="Pfam" id="PF13349"/>
    </source>
</evidence>
<organism evidence="2 3">
    <name type="scientific">Pinctada imbricata</name>
    <name type="common">Atlantic pearl-oyster</name>
    <name type="synonym">Pinctada martensii</name>
    <dbReference type="NCBI Taxonomy" id="66713"/>
    <lineage>
        <taxon>Eukaryota</taxon>
        <taxon>Metazoa</taxon>
        <taxon>Spiralia</taxon>
        <taxon>Lophotrochozoa</taxon>
        <taxon>Mollusca</taxon>
        <taxon>Bivalvia</taxon>
        <taxon>Autobranchia</taxon>
        <taxon>Pteriomorphia</taxon>
        <taxon>Pterioida</taxon>
        <taxon>Pterioidea</taxon>
        <taxon>Pteriidae</taxon>
        <taxon>Pinctada</taxon>
    </lineage>
</organism>
<dbReference type="PANTHER" id="PTHR34094:SF1">
    <property type="entry name" value="PROTEIN FAM185A"/>
    <property type="match status" value="1"/>
</dbReference>
<dbReference type="Pfam" id="PF13349">
    <property type="entry name" value="DUF4097"/>
    <property type="match status" value="1"/>
</dbReference>